<feature type="region of interest" description="Disordered" evidence="1">
    <location>
        <begin position="1218"/>
        <end position="1286"/>
    </location>
</feature>
<feature type="compositionally biased region" description="Low complexity" evidence="1">
    <location>
        <begin position="1218"/>
        <end position="1265"/>
    </location>
</feature>
<dbReference type="InterPro" id="IPR032675">
    <property type="entry name" value="LRR_dom_sf"/>
</dbReference>
<feature type="compositionally biased region" description="Acidic residues" evidence="1">
    <location>
        <begin position="595"/>
        <end position="615"/>
    </location>
</feature>
<feature type="compositionally biased region" description="Polar residues" evidence="1">
    <location>
        <begin position="808"/>
        <end position="823"/>
    </location>
</feature>
<sequence>MVSQDNWGDFKFEDIQANSFLSLRNNIKERICRFLPERKDLYQACLIHPQWRIAAQRILWENVQFVKPENLRIFLSAIHSNNMAALLVKSVQLVFVDHDEETPFPPIAKSKLERHRPSTLSNLAIITSIASVCENITHITIYGFKLGLQDIEQLSAYARNLKSLAIIGAPERVPVNLNTLLPRLTTLRLDGPFKLTPAWATSIAQKASNLSCLQFSLEGIQAATLDAICASGLNLTELTLTEAFHLNDAYVHQAFKSFPRLRRFRVESCVKLTSVSIAHAVLLCPDLLDLEIRAHTVSGPNNNYHNLRDVLDNAYDGAVFANPTRLVLQNMYITDEELHHLSKFFMQLKYLGISGCRELTNSCFQEFVIAEDFRFLRSLSIRDCPLIDSNLFGLMIKSREICQSLMHVYFESCGEIDLHDIYQLCVNCYQDNLREVKLVHYEHLADTVLGSFSEIESRRALLLTRRSIDALAHSTDHVLTKSLPENVTLTGKQLIRLADHLKMTVRALDELIAQVIKQDEQAILLDYTDANTPQTSRNRLMALRAPSRIDNRPSTPAVWSHDEAKNGIIVGAPPKNRLANSAHLTNQLTYQDEPTYQDEKDDEEDEEDEEDDDGDSFEHVHDNETSCGDDQNEDDEELSSQSDKSQSSWSNNNNNNNNNNMVNSEFHPEGNLGGWGAPVNDNWATPSTSTSLLSNKMSLKDVQEEQKPQQSFTNQNYWTSYTEDAYQNEWRQSPLEHNTTHQKKNLTFGHYRNAPKVMDSDGWGHTTNNIGWDDYDQQGYVKDIIAKQQNTDFWIQTVPGKWVVASGPSASKDNTATTPTTNASHRRRSPKSNQAPSKSRKLDSSSEDEDQYNYTSTAATPHTSFHGVVPNKARHRSNSVVSRDDSIDWDEDDNQVQIKVHADFPPLQRAASAKNRDQDTTHWSNATEWQVKSARNIAATTSHHAPTTPTATTPTPRFSRRATTPRNNNSSSNTSSNVVNNNNNNNNTSDNSWWDYATKSADSPPPAPLRKVAPPPPSPPKPLPSAITMASPAADVASAPAVVSTPPVAPAKSPLLIDTNNEDLSKKPAHTGEIWSNLNGLVESYTQSSKATLLKPSNVAASPSVDDFFDMADTNADDNIKEFRFSERSPGTITDTELERERTTMEKDNLVSFDSDSIPDEDQLESKQDKANPVNVLEDSFTSFDVHGTASILAPLPAKTPVLSSFLNNNNVNQFQQALSPAQSQPQQAQSPQVQSPLVPLQTQQPEVQSEQQQQQQQQQPTESVATKDATDRSRTTSPPSTIKSPADILNSRQLVGHKPITLQFLGKPNLVITQDDDIPMKCRAYCEEHNLMNMLDIAISKAEDYRTARITRRILRKSGKKPSDFPPPS</sequence>
<dbReference type="SUPFAM" id="SSF52047">
    <property type="entry name" value="RNI-like"/>
    <property type="match status" value="1"/>
</dbReference>
<dbReference type="RefSeq" id="XP_064680070.1">
    <property type="nucleotide sequence ID" value="XM_064824693.1"/>
</dbReference>
<proteinExistence type="predicted"/>
<dbReference type="EMBL" id="JASEJX010000016">
    <property type="protein sequence ID" value="KAK4513404.1"/>
    <property type="molecule type" value="Genomic_DNA"/>
</dbReference>
<feature type="compositionally biased region" description="Low complexity" evidence="1">
    <location>
        <begin position="639"/>
        <end position="665"/>
    </location>
</feature>
<feature type="compositionally biased region" description="Polar residues" evidence="1">
    <location>
        <begin position="584"/>
        <end position="594"/>
    </location>
</feature>
<organism evidence="2 3">
    <name type="scientific">Mucor velutinosus</name>
    <dbReference type="NCBI Taxonomy" id="708070"/>
    <lineage>
        <taxon>Eukaryota</taxon>
        <taxon>Fungi</taxon>
        <taxon>Fungi incertae sedis</taxon>
        <taxon>Mucoromycota</taxon>
        <taxon>Mucoromycotina</taxon>
        <taxon>Mucoromycetes</taxon>
        <taxon>Mucorales</taxon>
        <taxon>Mucorineae</taxon>
        <taxon>Mucoraceae</taxon>
        <taxon>Mucor</taxon>
    </lineage>
</organism>
<dbReference type="SMART" id="SM00367">
    <property type="entry name" value="LRR_CC"/>
    <property type="match status" value="4"/>
</dbReference>
<dbReference type="PANTHER" id="PTHR13318">
    <property type="entry name" value="PARTNER OF PAIRED, ISOFORM B-RELATED"/>
    <property type="match status" value="1"/>
</dbReference>
<dbReference type="GeneID" id="89949089"/>
<gene>
    <name evidence="2" type="ORF">ATC70_005403</name>
</gene>
<comment type="caution">
    <text evidence="2">The sequence shown here is derived from an EMBL/GenBank/DDBJ whole genome shotgun (WGS) entry which is preliminary data.</text>
</comment>
<accession>A0AAN7DB97</accession>
<reference evidence="2 3" key="1">
    <citation type="submission" date="2022-11" db="EMBL/GenBank/DDBJ databases">
        <title>Mucor velutinosus strain NIH1002 WGS.</title>
        <authorList>
            <person name="Subramanian P."/>
            <person name="Mullikin J.C."/>
            <person name="Segre J.A."/>
            <person name="Zelazny A.M."/>
        </authorList>
    </citation>
    <scope>NUCLEOTIDE SEQUENCE [LARGE SCALE GENOMIC DNA]</scope>
    <source>
        <strain evidence="2 3">NIH1002</strain>
    </source>
</reference>
<evidence type="ECO:0000313" key="3">
    <source>
        <dbReference type="Proteomes" id="UP001304243"/>
    </source>
</evidence>
<feature type="region of interest" description="Disordered" evidence="1">
    <location>
        <begin position="1152"/>
        <end position="1172"/>
    </location>
</feature>
<evidence type="ECO:0000313" key="2">
    <source>
        <dbReference type="EMBL" id="KAK4513404.1"/>
    </source>
</evidence>
<feature type="region of interest" description="Disordered" evidence="1">
    <location>
        <begin position="584"/>
        <end position="690"/>
    </location>
</feature>
<dbReference type="InterPro" id="IPR006553">
    <property type="entry name" value="Leu-rich_rpt_Cys-con_subtyp"/>
</dbReference>
<dbReference type="Gene3D" id="3.80.10.10">
    <property type="entry name" value="Ribonuclease Inhibitor"/>
    <property type="match status" value="2"/>
</dbReference>
<evidence type="ECO:0000256" key="1">
    <source>
        <dbReference type="SAM" id="MobiDB-lite"/>
    </source>
</evidence>
<dbReference type="GO" id="GO:0019005">
    <property type="term" value="C:SCF ubiquitin ligase complex"/>
    <property type="evidence" value="ECO:0007669"/>
    <property type="project" value="TreeGrafter"/>
</dbReference>
<feature type="compositionally biased region" description="Polar residues" evidence="1">
    <location>
        <begin position="852"/>
        <end position="863"/>
    </location>
</feature>
<feature type="region of interest" description="Disordered" evidence="1">
    <location>
        <begin position="806"/>
        <end position="888"/>
    </location>
</feature>
<dbReference type="Proteomes" id="UP001304243">
    <property type="component" value="Unassembled WGS sequence"/>
</dbReference>
<keyword evidence="3" id="KW-1185">Reference proteome</keyword>
<feature type="region of interest" description="Disordered" evidence="1">
    <location>
        <begin position="900"/>
        <end position="926"/>
    </location>
</feature>
<name>A0AAN7DB97_9FUNG</name>
<dbReference type="GO" id="GO:0031146">
    <property type="term" value="P:SCF-dependent proteasomal ubiquitin-dependent protein catabolic process"/>
    <property type="evidence" value="ECO:0007669"/>
    <property type="project" value="TreeGrafter"/>
</dbReference>
<protein>
    <submittedName>
        <fullName evidence="2">Uncharacterized protein</fullName>
    </submittedName>
</protein>
<feature type="compositionally biased region" description="Pro residues" evidence="1">
    <location>
        <begin position="1003"/>
        <end position="1023"/>
    </location>
</feature>
<feature type="region of interest" description="Disordered" evidence="1">
    <location>
        <begin position="940"/>
        <end position="1027"/>
    </location>
</feature>
<feature type="compositionally biased region" description="Low complexity" evidence="1">
    <location>
        <begin position="940"/>
        <end position="995"/>
    </location>
</feature>